<keyword evidence="2" id="KW-1185">Reference proteome</keyword>
<dbReference type="Proteomes" id="UP000828390">
    <property type="component" value="Unassembled WGS sequence"/>
</dbReference>
<accession>A0A9D4DWV1</accession>
<reference evidence="1" key="2">
    <citation type="submission" date="2020-11" db="EMBL/GenBank/DDBJ databases">
        <authorList>
            <person name="McCartney M.A."/>
            <person name="Auch B."/>
            <person name="Kono T."/>
            <person name="Mallez S."/>
            <person name="Becker A."/>
            <person name="Gohl D.M."/>
            <person name="Silverstein K.A.T."/>
            <person name="Koren S."/>
            <person name="Bechman K.B."/>
            <person name="Herman A."/>
            <person name="Abrahante J.E."/>
            <person name="Garbe J."/>
        </authorList>
    </citation>
    <scope>NUCLEOTIDE SEQUENCE</scope>
    <source>
        <strain evidence="1">Duluth1</strain>
        <tissue evidence="1">Whole animal</tissue>
    </source>
</reference>
<reference evidence="1" key="1">
    <citation type="journal article" date="2019" name="bioRxiv">
        <title>The Genome of the Zebra Mussel, Dreissena polymorpha: A Resource for Invasive Species Research.</title>
        <authorList>
            <person name="McCartney M.A."/>
            <person name="Auch B."/>
            <person name="Kono T."/>
            <person name="Mallez S."/>
            <person name="Zhang Y."/>
            <person name="Obille A."/>
            <person name="Becker A."/>
            <person name="Abrahante J.E."/>
            <person name="Garbe J."/>
            <person name="Badalamenti J.P."/>
            <person name="Herman A."/>
            <person name="Mangelson H."/>
            <person name="Liachko I."/>
            <person name="Sullivan S."/>
            <person name="Sone E.D."/>
            <person name="Koren S."/>
            <person name="Silverstein K.A.T."/>
            <person name="Beckman K.B."/>
            <person name="Gohl D.M."/>
        </authorList>
    </citation>
    <scope>NUCLEOTIDE SEQUENCE</scope>
    <source>
        <strain evidence="1">Duluth1</strain>
        <tissue evidence="1">Whole animal</tissue>
    </source>
</reference>
<organism evidence="1 2">
    <name type="scientific">Dreissena polymorpha</name>
    <name type="common">Zebra mussel</name>
    <name type="synonym">Mytilus polymorpha</name>
    <dbReference type="NCBI Taxonomy" id="45954"/>
    <lineage>
        <taxon>Eukaryota</taxon>
        <taxon>Metazoa</taxon>
        <taxon>Spiralia</taxon>
        <taxon>Lophotrochozoa</taxon>
        <taxon>Mollusca</taxon>
        <taxon>Bivalvia</taxon>
        <taxon>Autobranchia</taxon>
        <taxon>Heteroconchia</taxon>
        <taxon>Euheterodonta</taxon>
        <taxon>Imparidentia</taxon>
        <taxon>Neoheterodontei</taxon>
        <taxon>Myida</taxon>
        <taxon>Dreissenoidea</taxon>
        <taxon>Dreissenidae</taxon>
        <taxon>Dreissena</taxon>
    </lineage>
</organism>
<evidence type="ECO:0000313" key="2">
    <source>
        <dbReference type="Proteomes" id="UP000828390"/>
    </source>
</evidence>
<protein>
    <submittedName>
        <fullName evidence="1">Uncharacterized protein</fullName>
    </submittedName>
</protein>
<proteinExistence type="predicted"/>
<name>A0A9D4DWV1_DREPO</name>
<gene>
    <name evidence="1" type="ORF">DPMN_169492</name>
</gene>
<sequence>MINISSVLSSIIDEEDEPIFKKLLRDLHNLVYDVICRIYHVGMASGIPLPVRFTEPDIENECVNVNSILLHWKLIKNIQIVATILRENYA</sequence>
<dbReference type="AlphaFoldDB" id="A0A9D4DWV1"/>
<comment type="caution">
    <text evidence="1">The sequence shown here is derived from an EMBL/GenBank/DDBJ whole genome shotgun (WGS) entry which is preliminary data.</text>
</comment>
<evidence type="ECO:0000313" key="1">
    <source>
        <dbReference type="EMBL" id="KAH3768280.1"/>
    </source>
</evidence>
<dbReference type="EMBL" id="JAIWYP010000009">
    <property type="protein sequence ID" value="KAH3768280.1"/>
    <property type="molecule type" value="Genomic_DNA"/>
</dbReference>